<evidence type="ECO:0000256" key="1">
    <source>
        <dbReference type="SAM" id="SignalP"/>
    </source>
</evidence>
<reference evidence="2 3" key="1">
    <citation type="submission" date="2019-12" db="EMBL/GenBank/DDBJ databases">
        <title>Whole-genome analyses of novel actinobacteria.</title>
        <authorList>
            <person name="Sahin N."/>
            <person name="Saygin H."/>
        </authorList>
    </citation>
    <scope>NUCLEOTIDE SEQUENCE [LARGE SCALE GENOMIC DNA]</scope>
    <source>
        <strain evidence="2 3">KC615</strain>
    </source>
</reference>
<protein>
    <submittedName>
        <fullName evidence="2">DUF4309 domain-containing protein</fullName>
    </submittedName>
</protein>
<keyword evidence="1" id="KW-0732">Signal</keyword>
<feature type="chain" id="PRO_5038643538" evidence="1">
    <location>
        <begin position="24"/>
        <end position="195"/>
    </location>
</feature>
<dbReference type="RefSeq" id="WP_160802014.1">
    <property type="nucleotide sequence ID" value="NZ_WUUL01000008.1"/>
</dbReference>
<evidence type="ECO:0000313" key="3">
    <source>
        <dbReference type="Proteomes" id="UP000430692"/>
    </source>
</evidence>
<dbReference type="AlphaFoldDB" id="A0A6I4VSF7"/>
<keyword evidence="3" id="KW-1185">Reference proteome</keyword>
<dbReference type="Proteomes" id="UP000430692">
    <property type="component" value="Unassembled WGS sequence"/>
</dbReference>
<dbReference type="Pfam" id="PF14172">
    <property type="entry name" value="DUF4309"/>
    <property type="match status" value="1"/>
</dbReference>
<gene>
    <name evidence="2" type="ORF">GSM42_13275</name>
</gene>
<accession>A0A6I4VSF7</accession>
<sequence length="195" mass="22361">MLKITKILIVTALAVGVSITSLPHLTSASSHTNQVQEQQNHRSIIQKTEQLAIQGKTINSENFAINAKGKDIQKKWGNPDPNSSSEDVYTYSKRRIEFFLFKGTVTHIVSYDKRYENITYHEVIKTLGAPAKESRGEDGVYTTYECGKKLLVISFYYDKTGKNPDTINQVIVMDQYKNMREEERQKFQLQFPSLF</sequence>
<feature type="signal peptide" evidence="1">
    <location>
        <begin position="1"/>
        <end position="23"/>
    </location>
</feature>
<evidence type="ECO:0000313" key="2">
    <source>
        <dbReference type="EMBL" id="MXQ54669.1"/>
    </source>
</evidence>
<dbReference type="InterPro" id="IPR025453">
    <property type="entry name" value="DUF4309"/>
</dbReference>
<name>A0A6I4VSF7_9BACL</name>
<comment type="caution">
    <text evidence="2">The sequence shown here is derived from an EMBL/GenBank/DDBJ whole genome shotgun (WGS) entry which is preliminary data.</text>
</comment>
<proteinExistence type="predicted"/>
<dbReference type="EMBL" id="WUUL01000008">
    <property type="protein sequence ID" value="MXQ54669.1"/>
    <property type="molecule type" value="Genomic_DNA"/>
</dbReference>
<organism evidence="2 3">
    <name type="scientific">Shimazuella alba</name>
    <dbReference type="NCBI Taxonomy" id="2690964"/>
    <lineage>
        <taxon>Bacteria</taxon>
        <taxon>Bacillati</taxon>
        <taxon>Bacillota</taxon>
        <taxon>Bacilli</taxon>
        <taxon>Bacillales</taxon>
        <taxon>Thermoactinomycetaceae</taxon>
        <taxon>Shimazuella</taxon>
    </lineage>
</organism>